<proteinExistence type="predicted"/>
<accession>A0A517RPR5</accession>
<protein>
    <submittedName>
        <fullName evidence="1">Uncharacterized protein</fullName>
    </submittedName>
</protein>
<dbReference type="RefSeq" id="WP_145222902.1">
    <property type="nucleotide sequence ID" value="NZ_CP036269.1"/>
</dbReference>
<dbReference type="OrthoDB" id="1491153at2"/>
<dbReference type="EMBL" id="CP036269">
    <property type="protein sequence ID" value="QDT45873.1"/>
    <property type="molecule type" value="Genomic_DNA"/>
</dbReference>
<evidence type="ECO:0000313" key="1">
    <source>
        <dbReference type="EMBL" id="QDT45873.1"/>
    </source>
</evidence>
<evidence type="ECO:0000313" key="2">
    <source>
        <dbReference type="Proteomes" id="UP000317171"/>
    </source>
</evidence>
<dbReference type="KEGG" id="gaz:Pan241w_60010"/>
<dbReference type="Proteomes" id="UP000317171">
    <property type="component" value="Chromosome"/>
</dbReference>
<sequence length="190" mass="22126">MYRKAFPKCEIQGPLGPVKFIHGEFTMYIPRKCDECANLFEGECVRVVEQVEGYLSLDYGPCHREGTCEPVLVEDEFIKSKVYVPEKCSHCPFLKYHRIFGFRCHEDDHIWGQYGKSLDWGNWSPELPNIGLASGRIVSQELLRAVKEKQEVEAIRIYRYLHAGTSIREARDAFQELSEKLERICDDEEM</sequence>
<keyword evidence="2" id="KW-1185">Reference proteome</keyword>
<gene>
    <name evidence="1" type="ORF">Pan241w_60010</name>
</gene>
<name>A0A517RPR5_9PLAN</name>
<dbReference type="AlphaFoldDB" id="A0A517RPR5"/>
<reference evidence="1 2" key="1">
    <citation type="submission" date="2019-02" db="EMBL/GenBank/DDBJ databases">
        <title>Deep-cultivation of Planctomycetes and their phenomic and genomic characterization uncovers novel biology.</title>
        <authorList>
            <person name="Wiegand S."/>
            <person name="Jogler M."/>
            <person name="Boedeker C."/>
            <person name="Pinto D."/>
            <person name="Vollmers J."/>
            <person name="Rivas-Marin E."/>
            <person name="Kohn T."/>
            <person name="Peeters S.H."/>
            <person name="Heuer A."/>
            <person name="Rast P."/>
            <person name="Oberbeckmann S."/>
            <person name="Bunk B."/>
            <person name="Jeske O."/>
            <person name="Meyerdierks A."/>
            <person name="Storesund J.E."/>
            <person name="Kallscheuer N."/>
            <person name="Luecker S."/>
            <person name="Lage O.M."/>
            <person name="Pohl T."/>
            <person name="Merkel B.J."/>
            <person name="Hornburger P."/>
            <person name="Mueller R.-W."/>
            <person name="Bruemmer F."/>
            <person name="Labrenz M."/>
            <person name="Spormann A.M."/>
            <person name="Op den Camp H."/>
            <person name="Overmann J."/>
            <person name="Amann R."/>
            <person name="Jetten M.S.M."/>
            <person name="Mascher T."/>
            <person name="Medema M.H."/>
            <person name="Devos D.P."/>
            <person name="Kaster A.-K."/>
            <person name="Ovreas L."/>
            <person name="Rohde M."/>
            <person name="Galperin M.Y."/>
            <person name="Jogler C."/>
        </authorList>
    </citation>
    <scope>NUCLEOTIDE SEQUENCE [LARGE SCALE GENOMIC DNA]</scope>
    <source>
        <strain evidence="1 2">Pan241w</strain>
    </source>
</reference>
<organism evidence="1 2">
    <name type="scientific">Gimesia alba</name>
    <dbReference type="NCBI Taxonomy" id="2527973"/>
    <lineage>
        <taxon>Bacteria</taxon>
        <taxon>Pseudomonadati</taxon>
        <taxon>Planctomycetota</taxon>
        <taxon>Planctomycetia</taxon>
        <taxon>Planctomycetales</taxon>
        <taxon>Planctomycetaceae</taxon>
        <taxon>Gimesia</taxon>
    </lineage>
</organism>